<feature type="domain" description="Fibronectin type-III" evidence="7">
    <location>
        <begin position="474"/>
        <end position="574"/>
    </location>
</feature>
<dbReference type="SUPFAM" id="SSF49265">
    <property type="entry name" value="Fibronectin type III"/>
    <property type="match status" value="1"/>
</dbReference>
<dbReference type="InterPro" id="IPR013098">
    <property type="entry name" value="Ig_I-set"/>
</dbReference>
<dbReference type="SUPFAM" id="SSF48726">
    <property type="entry name" value="Immunoglobulin"/>
    <property type="match status" value="4"/>
</dbReference>
<dbReference type="InterPro" id="IPR013783">
    <property type="entry name" value="Ig-like_fold"/>
</dbReference>
<feature type="domain" description="Ig-like" evidence="6">
    <location>
        <begin position="115"/>
        <end position="197"/>
    </location>
</feature>
<dbReference type="Proteomes" id="UP000694421">
    <property type="component" value="Unplaced"/>
</dbReference>
<dbReference type="InterPro" id="IPR007110">
    <property type="entry name" value="Ig-like_dom"/>
</dbReference>
<proteinExistence type="predicted"/>
<dbReference type="InterPro" id="IPR003598">
    <property type="entry name" value="Ig_sub2"/>
</dbReference>
<dbReference type="OMA" id="MSGSFWS"/>
<dbReference type="GeneTree" id="ENSGT00940000167735"/>
<dbReference type="Gene3D" id="2.60.40.10">
    <property type="entry name" value="Immunoglobulins"/>
    <property type="match status" value="5"/>
</dbReference>
<dbReference type="PROSITE" id="PS50835">
    <property type="entry name" value="IG_LIKE"/>
    <property type="match status" value="3"/>
</dbReference>
<name>A0A8D0BN43_SALMN</name>
<dbReference type="InterPro" id="IPR003599">
    <property type="entry name" value="Ig_sub"/>
</dbReference>
<keyword evidence="1" id="KW-0732">Signal</keyword>
<dbReference type="Pfam" id="PF07679">
    <property type="entry name" value="I-set"/>
    <property type="match status" value="1"/>
</dbReference>
<organism evidence="8 9">
    <name type="scientific">Salvator merianae</name>
    <name type="common">Argentine black and white tegu</name>
    <name type="synonym">Tupinambis merianae</name>
    <dbReference type="NCBI Taxonomy" id="96440"/>
    <lineage>
        <taxon>Eukaryota</taxon>
        <taxon>Metazoa</taxon>
        <taxon>Chordata</taxon>
        <taxon>Craniata</taxon>
        <taxon>Vertebrata</taxon>
        <taxon>Euteleostomi</taxon>
        <taxon>Lepidosauria</taxon>
        <taxon>Squamata</taxon>
        <taxon>Bifurcata</taxon>
        <taxon>Unidentata</taxon>
        <taxon>Episquamata</taxon>
        <taxon>Laterata</taxon>
        <taxon>Teiioidea</taxon>
        <taxon>Teiidae</taxon>
        <taxon>Salvator</taxon>
    </lineage>
</organism>
<evidence type="ECO:0000259" key="7">
    <source>
        <dbReference type="PROSITE" id="PS50853"/>
    </source>
</evidence>
<keyword evidence="4" id="KW-0325">Glycoprotein</keyword>
<keyword evidence="9" id="KW-1185">Reference proteome</keyword>
<feature type="domain" description="Ig-like" evidence="6">
    <location>
        <begin position="384"/>
        <end position="471"/>
    </location>
</feature>
<dbReference type="InterPro" id="IPR003961">
    <property type="entry name" value="FN3_dom"/>
</dbReference>
<dbReference type="CDD" id="cd00063">
    <property type="entry name" value="FN3"/>
    <property type="match status" value="1"/>
</dbReference>
<evidence type="ECO:0000256" key="2">
    <source>
        <dbReference type="ARBA" id="ARBA00022737"/>
    </source>
</evidence>
<reference evidence="8" key="2">
    <citation type="submission" date="2025-09" db="UniProtKB">
        <authorList>
            <consortium name="Ensembl"/>
        </authorList>
    </citation>
    <scope>IDENTIFICATION</scope>
</reference>
<evidence type="ECO:0000313" key="8">
    <source>
        <dbReference type="Ensembl" id="ENSSMRP00000006556.1"/>
    </source>
</evidence>
<evidence type="ECO:0000256" key="5">
    <source>
        <dbReference type="ARBA" id="ARBA00023319"/>
    </source>
</evidence>
<dbReference type="Ensembl" id="ENSSMRT00000007690.1">
    <property type="protein sequence ID" value="ENSSMRP00000006556.1"/>
    <property type="gene ID" value="ENSSMRG00000005325.1"/>
</dbReference>
<evidence type="ECO:0000259" key="6">
    <source>
        <dbReference type="PROSITE" id="PS50835"/>
    </source>
</evidence>
<evidence type="ECO:0000256" key="1">
    <source>
        <dbReference type="ARBA" id="ARBA00022729"/>
    </source>
</evidence>
<dbReference type="SMART" id="SM00408">
    <property type="entry name" value="IGc2"/>
    <property type="match status" value="3"/>
</dbReference>
<reference evidence="8" key="1">
    <citation type="submission" date="2025-08" db="UniProtKB">
        <authorList>
            <consortium name="Ensembl"/>
        </authorList>
    </citation>
    <scope>IDENTIFICATION</scope>
</reference>
<dbReference type="AlphaFoldDB" id="A0A8D0BN43"/>
<dbReference type="PANTHER" id="PTHR44337:SF20">
    <property type="entry name" value="CARCINOEMBRYONIC ANTIGEN-RELATED CELL ADHESION MOLECULE 5-RELATED"/>
    <property type="match status" value="1"/>
</dbReference>
<dbReference type="SMART" id="SM00409">
    <property type="entry name" value="IG"/>
    <property type="match status" value="4"/>
</dbReference>
<accession>A0A8D0BN43</accession>
<keyword evidence="5" id="KW-0393">Immunoglobulin domain</keyword>
<protein>
    <submittedName>
        <fullName evidence="8">Uncharacterized protein</fullName>
    </submittedName>
</protein>
<dbReference type="PROSITE" id="PS50853">
    <property type="entry name" value="FN3"/>
    <property type="match status" value="1"/>
</dbReference>
<dbReference type="InterPro" id="IPR052598">
    <property type="entry name" value="IgSF_CEA-related"/>
</dbReference>
<dbReference type="PANTHER" id="PTHR44337">
    <property type="entry name" value="CARCINOEMBRYONIC ANTIGEN-RELATED CELL ADHESION MOLECULE 8"/>
    <property type="match status" value="1"/>
</dbReference>
<keyword evidence="3" id="KW-1015">Disulfide bond</keyword>
<evidence type="ECO:0000256" key="3">
    <source>
        <dbReference type="ARBA" id="ARBA00023157"/>
    </source>
</evidence>
<feature type="domain" description="Ig-like" evidence="6">
    <location>
        <begin position="205"/>
        <end position="293"/>
    </location>
</feature>
<evidence type="ECO:0000256" key="4">
    <source>
        <dbReference type="ARBA" id="ARBA00023180"/>
    </source>
</evidence>
<dbReference type="Pfam" id="PF13927">
    <property type="entry name" value="Ig_3"/>
    <property type="match status" value="1"/>
</dbReference>
<evidence type="ECO:0000313" key="9">
    <source>
        <dbReference type="Proteomes" id="UP000694421"/>
    </source>
</evidence>
<dbReference type="InterPro" id="IPR036179">
    <property type="entry name" value="Ig-like_dom_sf"/>
</dbReference>
<sequence length="636" mass="68359">PVSLASSLPSPSLDALVGDSVSLTIPFSLPSSKIPVTIIWRKNTTTLAMGSLSPNFTVMVASSFQTQFSVDPVHGTLKISAVTTSNSGVYTVEIFPLGGVVQKDNITVRVYEEVGNVSVVPLSAEATEGDNAVALNCMPVRGSVSWTKDGEVVGANPRYRQAGGSLQILKPRRTDAGIYCCTISNPFSNGTGTANLTVYYGPDTPTITISSSNEHNAAENFVLVNSTVTLTCLAPSEPPARIYWNVADTQDLFVPSLPVLQLPRVQLNQGGPYSCLAINQHTQRRVRNTRDLTVAQRPFGAPRCFVSSAHNATALLFMCSWPGGSPDPRLSFLGLPGHREEVGGTSLQQLLTSPFPADLSGSKVTCLGRHLTGQHNCSIIPEAPSGVSLSFQAYSNAEESVTVELYCHGIFNPVKIDWFLDKGSPISTGGHYNLSASREQLTILNFTAPQDLGDYSAICSNPLGSQHSTLTIHAPSISEWTLSHGPQPGSAYLVWAIPNGSVVTSFWIQMQGLNQHRSAEEWKTVEVLGATNRSTVILGLQPEISYSFQVVPRLGSQAGNASYVQILQPGTYSTLIILSHTVAHQLLLGILKKKTKPKPSPTLDSLQTAFRSILPISPTWSQYLEGMGMNEIHIFN</sequence>
<dbReference type="InterPro" id="IPR036116">
    <property type="entry name" value="FN3_sf"/>
</dbReference>
<keyword evidence="2" id="KW-0677">Repeat</keyword>